<feature type="compositionally biased region" description="Basic and acidic residues" evidence="1">
    <location>
        <begin position="334"/>
        <end position="354"/>
    </location>
</feature>
<dbReference type="OrthoDB" id="2159131at2759"/>
<dbReference type="PANTHER" id="PTHR22093">
    <property type="entry name" value="LEUKOCYTE RECEPTOR CLUSTER LRC MEMBER 1"/>
    <property type="match status" value="1"/>
</dbReference>
<feature type="compositionally biased region" description="Basic and acidic residues" evidence="1">
    <location>
        <begin position="309"/>
        <end position="318"/>
    </location>
</feature>
<feature type="compositionally biased region" description="Basic and acidic residues" evidence="1">
    <location>
        <begin position="280"/>
        <end position="297"/>
    </location>
</feature>
<dbReference type="InterPro" id="IPR019339">
    <property type="entry name" value="CIR_N_dom"/>
</dbReference>
<dbReference type="InterPro" id="IPR039875">
    <property type="entry name" value="LENG1-like"/>
</dbReference>
<protein>
    <recommendedName>
        <fullName evidence="2">CBF1-interacting co-repressor CIR N-terminal domain-containing protein</fullName>
    </recommendedName>
</protein>
<evidence type="ECO:0000256" key="1">
    <source>
        <dbReference type="SAM" id="MobiDB-lite"/>
    </source>
</evidence>
<feature type="region of interest" description="Disordered" evidence="1">
    <location>
        <begin position="25"/>
        <end position="354"/>
    </location>
</feature>
<dbReference type="Proteomes" id="UP000247233">
    <property type="component" value="Unassembled WGS sequence"/>
</dbReference>
<dbReference type="AlphaFoldDB" id="A0A317WWA6"/>
<dbReference type="GeneID" id="37060319"/>
<gene>
    <name evidence="3" type="ORF">BO70DRAFT_135476</name>
</gene>
<keyword evidence="4" id="KW-1185">Reference proteome</keyword>
<feature type="domain" description="CBF1-interacting co-repressor CIR N-terminal" evidence="2">
    <location>
        <begin position="10"/>
        <end position="46"/>
    </location>
</feature>
<feature type="compositionally biased region" description="Basic and acidic residues" evidence="1">
    <location>
        <begin position="210"/>
        <end position="220"/>
    </location>
</feature>
<organism evidence="3 4">
    <name type="scientific">Aspergillus heteromorphus CBS 117.55</name>
    <dbReference type="NCBI Taxonomy" id="1448321"/>
    <lineage>
        <taxon>Eukaryota</taxon>
        <taxon>Fungi</taxon>
        <taxon>Dikarya</taxon>
        <taxon>Ascomycota</taxon>
        <taxon>Pezizomycotina</taxon>
        <taxon>Eurotiomycetes</taxon>
        <taxon>Eurotiomycetidae</taxon>
        <taxon>Eurotiales</taxon>
        <taxon>Aspergillaceae</taxon>
        <taxon>Aspergillus</taxon>
        <taxon>Aspergillus subgen. Circumdati</taxon>
    </lineage>
</organism>
<reference evidence="3 4" key="1">
    <citation type="submission" date="2016-12" db="EMBL/GenBank/DDBJ databases">
        <title>The genomes of Aspergillus section Nigri reveals drivers in fungal speciation.</title>
        <authorList>
            <consortium name="DOE Joint Genome Institute"/>
            <person name="Vesth T.C."/>
            <person name="Nybo J."/>
            <person name="Theobald S."/>
            <person name="Brandl J."/>
            <person name="Frisvad J.C."/>
            <person name="Nielsen K.F."/>
            <person name="Lyhne E.K."/>
            <person name="Kogle M.E."/>
            <person name="Kuo A."/>
            <person name="Riley R."/>
            <person name="Clum A."/>
            <person name="Nolan M."/>
            <person name="Lipzen A."/>
            <person name="Salamov A."/>
            <person name="Henrissat B."/>
            <person name="Wiebenga A."/>
            <person name="De Vries R.P."/>
            <person name="Grigoriev I.V."/>
            <person name="Mortensen U.H."/>
            <person name="Andersen M.R."/>
            <person name="Baker S.E."/>
        </authorList>
    </citation>
    <scope>NUCLEOTIDE SEQUENCE [LARGE SCALE GENOMIC DNA]</scope>
    <source>
        <strain evidence="3 4">CBS 117.55</strain>
    </source>
</reference>
<comment type="caution">
    <text evidence="3">The sequence shown here is derived from an EMBL/GenBank/DDBJ whole genome shotgun (WGS) entry which is preliminary data.</text>
</comment>
<dbReference type="SMART" id="SM01083">
    <property type="entry name" value="Cir_N"/>
    <property type="match status" value="1"/>
</dbReference>
<feature type="compositionally biased region" description="Basic residues" evidence="1">
    <location>
        <begin position="298"/>
        <end position="308"/>
    </location>
</feature>
<evidence type="ECO:0000313" key="4">
    <source>
        <dbReference type="Proteomes" id="UP000247233"/>
    </source>
</evidence>
<dbReference type="STRING" id="1448321.A0A317WWA6"/>
<evidence type="ECO:0000313" key="3">
    <source>
        <dbReference type="EMBL" id="PWY90171.1"/>
    </source>
</evidence>
<feature type="compositionally biased region" description="Basic and acidic residues" evidence="1">
    <location>
        <begin position="25"/>
        <end position="56"/>
    </location>
</feature>
<sequence length="354" mass="41490">MPLHLLGKKSWNVYNQDNIARVRRDEAQAKAQEEEEERRMQEEDAERRIQILRGERPSTPPPPPPAPSASHRDKKDPADNAGRIRKRRRIAGENDTDRDIRYAREDAQLVLAKQEQHPPARSSDAPLHDSTGHIDLFPTEKKRKPVEKNAEAEKEAAEKQQRFEDQYTMRFSNAAGFRQSVGQDPWYSSSQREAMAPESIPSKNVWGNEDPLRQEREKARLNANDPLAAMKKGVRQLRTVEQERKRWNEERSRELESLKAAERSRSRHRSRRSLSQDSLEDFRLDALPGKRREDRDRTSHRHHRHHGDRSRAHSDGRHTHSSSRSHRHRHDRHSRSGDTKRHGADYRVRHEPPE</sequence>
<feature type="compositionally biased region" description="Pro residues" evidence="1">
    <location>
        <begin position="58"/>
        <end position="67"/>
    </location>
</feature>
<feature type="compositionally biased region" description="Basic and acidic residues" evidence="1">
    <location>
        <begin position="90"/>
        <end position="107"/>
    </location>
</feature>
<dbReference type="EMBL" id="MSFL01000003">
    <property type="protein sequence ID" value="PWY90171.1"/>
    <property type="molecule type" value="Genomic_DNA"/>
</dbReference>
<feature type="compositionally biased region" description="Basic and acidic residues" evidence="1">
    <location>
        <begin position="146"/>
        <end position="167"/>
    </location>
</feature>
<dbReference type="RefSeq" id="XP_025403002.1">
    <property type="nucleotide sequence ID" value="XM_025538082.1"/>
</dbReference>
<feature type="compositionally biased region" description="Basic and acidic residues" evidence="1">
    <location>
        <begin position="238"/>
        <end position="264"/>
    </location>
</feature>
<accession>A0A317WWA6</accession>
<name>A0A317WWA6_9EURO</name>
<evidence type="ECO:0000259" key="2">
    <source>
        <dbReference type="SMART" id="SM01083"/>
    </source>
</evidence>
<dbReference type="VEuPathDB" id="FungiDB:BO70DRAFT_135476"/>
<dbReference type="PANTHER" id="PTHR22093:SF0">
    <property type="entry name" value="LEUKOCYTE RECEPTOR CLUSTER MEMBER 1"/>
    <property type="match status" value="1"/>
</dbReference>
<proteinExistence type="predicted"/>
<feature type="compositionally biased region" description="Polar residues" evidence="1">
    <location>
        <begin position="180"/>
        <end position="192"/>
    </location>
</feature>
<feature type="compositionally biased region" description="Basic residues" evidence="1">
    <location>
        <begin position="319"/>
        <end position="333"/>
    </location>
</feature>